<gene>
    <name evidence="1" type="ORF">GALMADRAFT_82494</name>
</gene>
<keyword evidence="2" id="KW-1185">Reference proteome</keyword>
<organism evidence="1 2">
    <name type="scientific">Galerina marginata (strain CBS 339.88)</name>
    <dbReference type="NCBI Taxonomy" id="685588"/>
    <lineage>
        <taxon>Eukaryota</taxon>
        <taxon>Fungi</taxon>
        <taxon>Dikarya</taxon>
        <taxon>Basidiomycota</taxon>
        <taxon>Agaricomycotina</taxon>
        <taxon>Agaricomycetes</taxon>
        <taxon>Agaricomycetidae</taxon>
        <taxon>Agaricales</taxon>
        <taxon>Agaricineae</taxon>
        <taxon>Strophariaceae</taxon>
        <taxon>Galerina</taxon>
    </lineage>
</organism>
<dbReference type="OrthoDB" id="2803783at2759"/>
<proteinExistence type="predicted"/>
<dbReference type="AlphaFoldDB" id="A0A067S2G2"/>
<evidence type="ECO:0000313" key="2">
    <source>
        <dbReference type="Proteomes" id="UP000027222"/>
    </source>
</evidence>
<evidence type="ECO:0000313" key="1">
    <source>
        <dbReference type="EMBL" id="KDR64946.1"/>
    </source>
</evidence>
<dbReference type="HOGENOM" id="CLU_118656_2_0_1"/>
<accession>A0A067S2G2</accession>
<protein>
    <submittedName>
        <fullName evidence="1">Uncharacterized protein</fullName>
    </submittedName>
</protein>
<dbReference type="STRING" id="685588.A0A067S2G2"/>
<sequence length="172" mass="19720">MGTLPLPPSLPKDCEPAIKNTLDLVKRTALGDRWDRLVSQWLRFERSYKFKGSSRLSTTARPPLIKEWIQRARVSTYSPSIDTAEFRTEFWAWWAVLQPEWRKITVDTTSRLALGGWEALDKPGPNGWPSIVAALFFWGRALHLANRSTSSWKLAVDDVIWVLENLCQLHSA</sequence>
<reference evidence="2" key="1">
    <citation type="journal article" date="2014" name="Proc. Natl. Acad. Sci. U.S.A.">
        <title>Extensive sampling of basidiomycete genomes demonstrates inadequacy of the white-rot/brown-rot paradigm for wood decay fungi.</title>
        <authorList>
            <person name="Riley R."/>
            <person name="Salamov A.A."/>
            <person name="Brown D.W."/>
            <person name="Nagy L.G."/>
            <person name="Floudas D."/>
            <person name="Held B.W."/>
            <person name="Levasseur A."/>
            <person name="Lombard V."/>
            <person name="Morin E."/>
            <person name="Otillar R."/>
            <person name="Lindquist E.A."/>
            <person name="Sun H."/>
            <person name="LaButti K.M."/>
            <person name="Schmutz J."/>
            <person name="Jabbour D."/>
            <person name="Luo H."/>
            <person name="Baker S.E."/>
            <person name="Pisabarro A.G."/>
            <person name="Walton J.D."/>
            <person name="Blanchette R.A."/>
            <person name="Henrissat B."/>
            <person name="Martin F."/>
            <person name="Cullen D."/>
            <person name="Hibbett D.S."/>
            <person name="Grigoriev I.V."/>
        </authorList>
    </citation>
    <scope>NUCLEOTIDE SEQUENCE [LARGE SCALE GENOMIC DNA]</scope>
    <source>
        <strain evidence="2">CBS 339.88</strain>
    </source>
</reference>
<dbReference type="EMBL" id="KL142640">
    <property type="protein sequence ID" value="KDR64946.1"/>
    <property type="molecule type" value="Genomic_DNA"/>
</dbReference>
<name>A0A067S2G2_GALM3</name>
<dbReference type="Proteomes" id="UP000027222">
    <property type="component" value="Unassembled WGS sequence"/>
</dbReference>